<sequence>MSPRTSVTPERAVEIARDGYIYAYPLVLQYFTARQATNAAEPAQPFGPINQIAHARGLPGPEFRIVIRPNVDTLYSSGYLDLGSEPQVLTVPATDRYFMMPLYDAWSNVFAVPGTRTTGPGTAREFLLVAPDWDGQAPDGLEVLRAPTTLVSMIARTQANGEADLPDVHKVQDQMTFTPLSHWGNAAFVPPPGAVDPAIDMTTPPPITVAALSPAEFLRIFTQMLPNNPPAQVDYPMLHQLERLGLRVGTPFDWDGSPQWLQQSIAEGFAQALTVLTAEYDRLNGAGEAGWVYTAEAGSYGVNYTLRAGISIWALGMNLPEDAIYPSLAVDADGQPLDGSHRYVLRFEPGKLPPVNGFWSVTAYDADGYLIPNALRRSSLGDRSGLTAGPDGAIELHIQTDNPGPDLESNWLPVQSGTFNLMLRLYSPARLFLTGDWTPPLVHRTS</sequence>
<protein>
    <submittedName>
        <fullName evidence="3">DUF1254 domain-containing protein</fullName>
    </submittedName>
</protein>
<gene>
    <name evidence="3" type="ORF">KHQ06_24110</name>
</gene>
<dbReference type="InterPro" id="IPR010621">
    <property type="entry name" value="DUF1214"/>
</dbReference>
<dbReference type="Gene3D" id="2.60.120.600">
    <property type="entry name" value="Domain of unknown function DUF1214, C-terminal domain"/>
    <property type="match status" value="1"/>
</dbReference>
<feature type="domain" description="DUF1214" evidence="1">
    <location>
        <begin position="323"/>
        <end position="429"/>
    </location>
</feature>
<organism evidence="3 4">
    <name type="scientific">Nocardia tengchongensis</name>
    <dbReference type="NCBI Taxonomy" id="2055889"/>
    <lineage>
        <taxon>Bacteria</taxon>
        <taxon>Bacillati</taxon>
        <taxon>Actinomycetota</taxon>
        <taxon>Actinomycetes</taxon>
        <taxon>Mycobacteriales</taxon>
        <taxon>Nocardiaceae</taxon>
        <taxon>Nocardia</taxon>
    </lineage>
</organism>
<dbReference type="EMBL" id="CP074371">
    <property type="protein sequence ID" value="QVI19453.1"/>
    <property type="molecule type" value="Genomic_DNA"/>
</dbReference>
<evidence type="ECO:0000259" key="2">
    <source>
        <dbReference type="Pfam" id="PF06863"/>
    </source>
</evidence>
<accession>A0ABX8CHN6</accession>
<dbReference type="InterPro" id="IPR037050">
    <property type="entry name" value="DUF1254_sf"/>
</dbReference>
<name>A0ABX8CHN6_9NOCA</name>
<dbReference type="SUPFAM" id="SSF160935">
    <property type="entry name" value="VPA0735-like"/>
    <property type="match status" value="1"/>
</dbReference>
<dbReference type="InterPro" id="IPR010679">
    <property type="entry name" value="DUF1254"/>
</dbReference>
<evidence type="ECO:0000313" key="3">
    <source>
        <dbReference type="EMBL" id="QVI19453.1"/>
    </source>
</evidence>
<dbReference type="PANTHER" id="PTHR36509">
    <property type="entry name" value="BLL3101 PROTEIN"/>
    <property type="match status" value="1"/>
</dbReference>
<dbReference type="Pfam" id="PF06863">
    <property type="entry name" value="DUF1254"/>
    <property type="match status" value="1"/>
</dbReference>
<proteinExistence type="predicted"/>
<reference evidence="3 4" key="1">
    <citation type="submission" date="2021-04" db="EMBL/GenBank/DDBJ databases">
        <title>Nocardia tengchongensis.</title>
        <authorList>
            <person name="Zhuang k."/>
            <person name="Ran Y."/>
            <person name="Li W."/>
        </authorList>
    </citation>
    <scope>NUCLEOTIDE SEQUENCE [LARGE SCALE GENOMIC DNA]</scope>
    <source>
        <strain evidence="3 4">CFH S0057</strain>
    </source>
</reference>
<evidence type="ECO:0000259" key="1">
    <source>
        <dbReference type="Pfam" id="PF06742"/>
    </source>
</evidence>
<dbReference type="Pfam" id="PF06742">
    <property type="entry name" value="DUF1214"/>
    <property type="match status" value="1"/>
</dbReference>
<dbReference type="InterPro" id="IPR037049">
    <property type="entry name" value="DUF1214_C_sf"/>
</dbReference>
<keyword evidence="4" id="KW-1185">Reference proteome</keyword>
<dbReference type="RefSeq" id="WP_213555486.1">
    <property type="nucleotide sequence ID" value="NZ_JBHZDI010000254.1"/>
</dbReference>
<feature type="domain" description="DUF1254" evidence="2">
    <location>
        <begin position="49"/>
        <end position="179"/>
    </location>
</feature>
<evidence type="ECO:0000313" key="4">
    <source>
        <dbReference type="Proteomes" id="UP000683310"/>
    </source>
</evidence>
<dbReference type="Proteomes" id="UP000683310">
    <property type="component" value="Chromosome"/>
</dbReference>
<dbReference type="PANTHER" id="PTHR36509:SF2">
    <property type="entry name" value="BLL3101 PROTEIN"/>
    <property type="match status" value="1"/>
</dbReference>
<dbReference type="Gene3D" id="2.60.40.1610">
    <property type="entry name" value="Domain of unknown function DUF1254"/>
    <property type="match status" value="1"/>
</dbReference>